<protein>
    <submittedName>
        <fullName evidence="1">Uncharacterized protein</fullName>
    </submittedName>
</protein>
<reference evidence="1 2" key="1">
    <citation type="journal article" date="2012" name="J. Bacteriol.">
        <title>Genome sequence of the bacterium Streptomyces davawensis JCM 4913 and heterologous production of the unique antibiotic roseoflavin.</title>
        <authorList>
            <person name="Jankowitsch F."/>
            <person name="Schwarz J."/>
            <person name="Ruckert C."/>
            <person name="Gust B."/>
            <person name="Szczepanowski R."/>
            <person name="Blom J."/>
            <person name="Pelzer S."/>
            <person name="Kalinowski J."/>
            <person name="Mack M."/>
        </authorList>
    </citation>
    <scope>NUCLEOTIDE SEQUENCE [LARGE SCALE GENOMIC DNA]</scope>
    <source>
        <strain evidence="2">DSM 101723 / JCM 4913 / KCC S-0913 / 768</strain>
        <plasmid evidence="1 2">pSDA1</plasmid>
    </source>
</reference>
<keyword evidence="1" id="KW-0614">Plasmid</keyword>
<accession>K4R9N3</accession>
<dbReference type="KEGG" id="sdv:BN159_p117"/>
<geneLocation type="plasmid" evidence="1 2">
    <name>pSDA1</name>
</geneLocation>
<dbReference type="HOGENOM" id="CLU_3348970_0_0_11"/>
<dbReference type="AlphaFoldDB" id="K4R9N3"/>
<organism evidence="2">
    <name type="scientific">Streptomyces davaonensis (strain DSM 101723 / JCM 4913 / KCC S-0913 / 768)</name>
    <dbReference type="NCBI Taxonomy" id="1214101"/>
    <lineage>
        <taxon>Bacteria</taxon>
        <taxon>Bacillati</taxon>
        <taxon>Actinomycetota</taxon>
        <taxon>Actinomycetes</taxon>
        <taxon>Kitasatosporales</taxon>
        <taxon>Streptomycetaceae</taxon>
        <taxon>Streptomyces</taxon>
    </lineage>
</organism>
<name>K4R9N3_STRDJ</name>
<dbReference type="EMBL" id="HE971710">
    <property type="protein sequence ID" value="CCK32986.1"/>
    <property type="molecule type" value="Genomic_DNA"/>
</dbReference>
<sequence>MSEHQEHEDIDAVWVRRDSPGARSRVRVLEQRGFGHF</sequence>
<keyword evidence="2" id="KW-1185">Reference proteome</keyword>
<gene>
    <name evidence="1" type="ORF">BN159_p117</name>
</gene>
<evidence type="ECO:0000313" key="2">
    <source>
        <dbReference type="Proteomes" id="UP000008043"/>
    </source>
</evidence>
<evidence type="ECO:0000313" key="1">
    <source>
        <dbReference type="EMBL" id="CCK32986.1"/>
    </source>
</evidence>
<proteinExistence type="predicted"/>
<dbReference type="Proteomes" id="UP000008043">
    <property type="component" value="Plasmid pSDA1"/>
</dbReference>
<dbReference type="PATRIC" id="fig|1214101.3.peg.8688"/>